<evidence type="ECO:0000256" key="1">
    <source>
        <dbReference type="ARBA" id="ARBA00023125"/>
    </source>
</evidence>
<dbReference type="GO" id="GO:0003697">
    <property type="term" value="F:single-stranded DNA binding"/>
    <property type="evidence" value="ECO:0007669"/>
    <property type="project" value="InterPro"/>
</dbReference>
<name>A0A1C4D8I3_9BACT</name>
<dbReference type="Pfam" id="PF00436">
    <property type="entry name" value="SSB"/>
    <property type="match status" value="1"/>
</dbReference>
<keyword evidence="1 2" id="KW-0238">DNA-binding</keyword>
<dbReference type="PROSITE" id="PS50935">
    <property type="entry name" value="SSB"/>
    <property type="match status" value="1"/>
</dbReference>
<evidence type="ECO:0000313" key="5">
    <source>
        <dbReference type="Proteomes" id="UP000242818"/>
    </source>
</evidence>
<gene>
    <name evidence="4" type="ORF">GA0116948_105129</name>
</gene>
<dbReference type="NCBIfam" id="TIGR00621">
    <property type="entry name" value="ssb"/>
    <property type="match status" value="1"/>
</dbReference>
<organism evidence="4 5">
    <name type="scientific">Chitinophaga costaii</name>
    <dbReference type="NCBI Taxonomy" id="1335309"/>
    <lineage>
        <taxon>Bacteria</taxon>
        <taxon>Pseudomonadati</taxon>
        <taxon>Bacteroidota</taxon>
        <taxon>Chitinophagia</taxon>
        <taxon>Chitinophagales</taxon>
        <taxon>Chitinophagaceae</taxon>
        <taxon>Chitinophaga</taxon>
    </lineage>
</organism>
<evidence type="ECO:0000256" key="3">
    <source>
        <dbReference type="RuleBase" id="RU000524"/>
    </source>
</evidence>
<dbReference type="GO" id="GO:0006260">
    <property type="term" value="P:DNA replication"/>
    <property type="evidence" value="ECO:0007669"/>
    <property type="project" value="InterPro"/>
</dbReference>
<keyword evidence="5" id="KW-1185">Reference proteome</keyword>
<dbReference type="InterPro" id="IPR000424">
    <property type="entry name" value="Primosome_PriB/ssb"/>
</dbReference>
<dbReference type="InterPro" id="IPR012340">
    <property type="entry name" value="NA-bd_OB-fold"/>
</dbReference>
<reference evidence="4 5" key="1">
    <citation type="submission" date="2016-08" db="EMBL/GenBank/DDBJ databases">
        <authorList>
            <person name="Seilhamer J.J."/>
        </authorList>
    </citation>
    <scope>NUCLEOTIDE SEQUENCE [LARGE SCALE GENOMIC DNA]</scope>
    <source>
        <strain evidence="4 5">A37T2</strain>
    </source>
</reference>
<evidence type="ECO:0000256" key="2">
    <source>
        <dbReference type="PROSITE-ProRule" id="PRU00252"/>
    </source>
</evidence>
<accession>A0A1C4D8I3</accession>
<dbReference type="EMBL" id="FMAR01000005">
    <property type="protein sequence ID" value="SCC27647.1"/>
    <property type="molecule type" value="Genomic_DNA"/>
</dbReference>
<dbReference type="OrthoDB" id="957856at2"/>
<sequence length="138" mass="15438">MIKLQMIGHLGRNAIRGQVNGKSVLNFSLAHTERFKNFQGEDMQRTTWAECSLWEREALAPYLQQGSYVYVEGIPHLDTYTNKKGETVTSLRLRVTTVQLLSKREATEANAVIPDTGTEVSVETAVHAGTDTVEELPF</sequence>
<protein>
    <recommendedName>
        <fullName evidence="3">Single-stranded DNA-binding protein</fullName>
    </recommendedName>
</protein>
<dbReference type="AlphaFoldDB" id="A0A1C4D8I3"/>
<dbReference type="InterPro" id="IPR011344">
    <property type="entry name" value="ssDNA-bd"/>
</dbReference>
<dbReference type="Gene3D" id="2.40.50.140">
    <property type="entry name" value="Nucleic acid-binding proteins"/>
    <property type="match status" value="1"/>
</dbReference>
<evidence type="ECO:0000313" key="4">
    <source>
        <dbReference type="EMBL" id="SCC27647.1"/>
    </source>
</evidence>
<dbReference type="STRING" id="1335309.GA0116948_105129"/>
<proteinExistence type="predicted"/>
<dbReference type="SUPFAM" id="SSF50249">
    <property type="entry name" value="Nucleic acid-binding proteins"/>
    <property type="match status" value="1"/>
</dbReference>
<dbReference type="RefSeq" id="WP_089711393.1">
    <property type="nucleotide sequence ID" value="NZ_FMAR01000005.1"/>
</dbReference>
<dbReference type="Proteomes" id="UP000242818">
    <property type="component" value="Unassembled WGS sequence"/>
</dbReference>